<dbReference type="FunFam" id="3.40.50.1100:FF:000058">
    <property type="entry name" value="Cysteine synthase B, putative"/>
    <property type="match status" value="1"/>
</dbReference>
<dbReference type="SUPFAM" id="SSF52821">
    <property type="entry name" value="Rhodanese/Cell cycle control phosphatase"/>
    <property type="match status" value="1"/>
</dbReference>
<dbReference type="InterPro" id="IPR050214">
    <property type="entry name" value="Cys_Synth/Cystath_Beta-Synth"/>
</dbReference>
<proteinExistence type="predicted"/>
<dbReference type="PROSITE" id="PS50206">
    <property type="entry name" value="RHODANESE_3"/>
    <property type="match status" value="1"/>
</dbReference>
<dbReference type="InterPro" id="IPR036052">
    <property type="entry name" value="TrpB-like_PALP_sf"/>
</dbReference>
<dbReference type="InterPro" id="IPR001926">
    <property type="entry name" value="TrpB-like_PALP"/>
</dbReference>
<dbReference type="InterPro" id="IPR001763">
    <property type="entry name" value="Rhodanese-like_dom"/>
</dbReference>
<dbReference type="PANTHER" id="PTHR10314">
    <property type="entry name" value="CYSTATHIONINE BETA-SYNTHASE"/>
    <property type="match status" value="1"/>
</dbReference>
<sequence>MASPNPLNVYKGQDSIQKYFDPESAPPLPLVEIPESLNPYRQDGVRIYAKMMTMHPANNVKAMPALNLLQNCVVPGKTKAVVEYSSGSTVLSMSLISRAIHGVDDVRAFLSNKTSSTKLRLMQFFGIDITLFGGPSQPEPLDERGGIRAAQRLAQESDAAVINPNQYENDLNWNAHVKWTGPQIYKQLPEINVICAGMGTSGTMTGLGTYFKDAKPTVYRLGVCTAPGDRVPGPRSFALMAPVQFPWKRAVDHIEEVDSHNSFSLSLDLCRNGIVCGPSSGFNLKGLYQLIEKRKTEGTLTDLAGPDGTINCVFLCCDLPYQYINEYFDKLGESYFPSIKNEDLLKVDLYRYDEKWERSASEALDAFFDVDRGALLDMVLADPKIGSVNTVDLQSILRSKQDTTIIDLRQPDDFNMFHLPGAVNMPFVHDGTPSPFSDAKLLESLWKNLEGAFKAPGAEVQSLLSGRRVLLTCYDGDSARVATSVLRVKGYEADSIRGGFQALNKMRQSSNQTPVAGSRESSPWVDLSQEALSVGASQSARVSL</sequence>
<organism evidence="2 3">
    <name type="scientific">Fusarium globosum</name>
    <dbReference type="NCBI Taxonomy" id="78864"/>
    <lineage>
        <taxon>Eukaryota</taxon>
        <taxon>Fungi</taxon>
        <taxon>Dikarya</taxon>
        <taxon>Ascomycota</taxon>
        <taxon>Pezizomycotina</taxon>
        <taxon>Sordariomycetes</taxon>
        <taxon>Hypocreomycetidae</taxon>
        <taxon>Hypocreales</taxon>
        <taxon>Nectriaceae</taxon>
        <taxon>Fusarium</taxon>
        <taxon>Fusarium fujikuroi species complex</taxon>
    </lineage>
</organism>
<comment type="caution">
    <text evidence="2">The sequence shown here is derived from an EMBL/GenBank/DDBJ whole genome shotgun (WGS) entry which is preliminary data.</text>
</comment>
<evidence type="ECO:0000313" key="3">
    <source>
        <dbReference type="Proteomes" id="UP000532311"/>
    </source>
</evidence>
<dbReference type="AlphaFoldDB" id="A0A8H5Z2R7"/>
<dbReference type="EMBL" id="JAAQPF010000001">
    <property type="protein sequence ID" value="KAF5721765.1"/>
    <property type="molecule type" value="Genomic_DNA"/>
</dbReference>
<dbReference type="Pfam" id="PF00291">
    <property type="entry name" value="PALP"/>
    <property type="match status" value="1"/>
</dbReference>
<reference evidence="2 3" key="1">
    <citation type="submission" date="2020-05" db="EMBL/GenBank/DDBJ databases">
        <title>Identification and distribution of gene clusters putatively required for synthesis of sphingolipid metabolism inhibitors in phylogenetically diverse species of the filamentous fungus Fusarium.</title>
        <authorList>
            <person name="Kim H.-S."/>
            <person name="Busman M."/>
            <person name="Brown D.W."/>
            <person name="Divon H."/>
            <person name="Uhlig S."/>
            <person name="Proctor R.H."/>
        </authorList>
    </citation>
    <scope>NUCLEOTIDE SEQUENCE [LARGE SCALE GENOMIC DNA]</scope>
    <source>
        <strain evidence="2 3">NRRL 26131</strain>
    </source>
</reference>
<name>A0A8H5Z2R7_9HYPO</name>
<dbReference type="SUPFAM" id="SSF53686">
    <property type="entry name" value="Tryptophan synthase beta subunit-like PLP-dependent enzymes"/>
    <property type="match status" value="1"/>
</dbReference>
<gene>
    <name evidence="2" type="ORF">FGLOB1_13</name>
</gene>
<keyword evidence="3" id="KW-1185">Reference proteome</keyword>
<dbReference type="Gene3D" id="3.40.250.10">
    <property type="entry name" value="Rhodanese-like domain"/>
    <property type="match status" value="1"/>
</dbReference>
<dbReference type="CDD" id="cd00158">
    <property type="entry name" value="RHOD"/>
    <property type="match status" value="1"/>
</dbReference>
<feature type="domain" description="Rhodanese" evidence="1">
    <location>
        <begin position="399"/>
        <end position="512"/>
    </location>
</feature>
<dbReference type="Proteomes" id="UP000532311">
    <property type="component" value="Unassembled WGS sequence"/>
</dbReference>
<protein>
    <submittedName>
        <fullName evidence="2">Cysteine synthase A</fullName>
    </submittedName>
</protein>
<evidence type="ECO:0000313" key="2">
    <source>
        <dbReference type="EMBL" id="KAF5721765.1"/>
    </source>
</evidence>
<dbReference type="Pfam" id="PF00581">
    <property type="entry name" value="Rhodanese"/>
    <property type="match status" value="1"/>
</dbReference>
<dbReference type="SMART" id="SM00450">
    <property type="entry name" value="RHOD"/>
    <property type="match status" value="1"/>
</dbReference>
<accession>A0A8H5Z2R7</accession>
<dbReference type="InterPro" id="IPR036873">
    <property type="entry name" value="Rhodanese-like_dom_sf"/>
</dbReference>
<dbReference type="Gene3D" id="3.40.50.1100">
    <property type="match status" value="2"/>
</dbReference>
<evidence type="ECO:0000259" key="1">
    <source>
        <dbReference type="PROSITE" id="PS50206"/>
    </source>
</evidence>